<dbReference type="SUPFAM" id="SSF57850">
    <property type="entry name" value="RING/U-box"/>
    <property type="match status" value="1"/>
</dbReference>
<dbReference type="STRING" id="389348.PNK_2027"/>
<dbReference type="CDD" id="cd16448">
    <property type="entry name" value="RING-H2"/>
    <property type="match status" value="1"/>
</dbReference>
<dbReference type="Proteomes" id="UP000069902">
    <property type="component" value="Chromosome cPNK"/>
</dbReference>
<proteinExistence type="predicted"/>
<dbReference type="EMBL" id="LN879502">
    <property type="protein sequence ID" value="CUI17631.1"/>
    <property type="molecule type" value="Genomic_DNA"/>
</dbReference>
<gene>
    <name evidence="3" type="ORF">PNK_2027</name>
</gene>
<dbReference type="KEGG" id="pnl:PNK_2027"/>
<keyword evidence="4" id="KW-1185">Reference proteome</keyword>
<evidence type="ECO:0000313" key="4">
    <source>
        <dbReference type="Proteomes" id="UP000069902"/>
    </source>
</evidence>
<keyword evidence="1" id="KW-1133">Transmembrane helix</keyword>
<reference evidence="4" key="1">
    <citation type="submission" date="2015-09" db="EMBL/GenBank/DDBJ databases">
        <authorList>
            <person name="Bertelli C."/>
        </authorList>
    </citation>
    <scope>NUCLEOTIDE SEQUENCE [LARGE SCALE GENOMIC DNA]</scope>
    <source>
        <strain evidence="4">KNic</strain>
    </source>
</reference>
<protein>
    <submittedName>
        <fullName evidence="3">Conserved hypothetical membrane protein</fullName>
    </submittedName>
</protein>
<evidence type="ECO:0000256" key="1">
    <source>
        <dbReference type="SAM" id="Phobius"/>
    </source>
</evidence>
<dbReference type="InParanoid" id="A0A0U5JGU0"/>
<dbReference type="RefSeq" id="WP_059061841.1">
    <property type="nucleotide sequence ID" value="NZ_LN879502.1"/>
</dbReference>
<dbReference type="InterPro" id="IPR001841">
    <property type="entry name" value="Znf_RING"/>
</dbReference>
<organism evidence="3 4">
    <name type="scientific">Candidatus Protochlamydia naegleriophila</name>
    <dbReference type="NCBI Taxonomy" id="389348"/>
    <lineage>
        <taxon>Bacteria</taxon>
        <taxon>Pseudomonadati</taxon>
        <taxon>Chlamydiota</taxon>
        <taxon>Chlamydiia</taxon>
        <taxon>Parachlamydiales</taxon>
        <taxon>Parachlamydiaceae</taxon>
        <taxon>Candidatus Protochlamydia</taxon>
    </lineage>
</organism>
<accession>A0A0U5JGU0</accession>
<dbReference type="AlphaFoldDB" id="A0A0U5JGU0"/>
<dbReference type="Pfam" id="PF13639">
    <property type="entry name" value="zf-RING_2"/>
    <property type="match status" value="1"/>
</dbReference>
<dbReference type="InterPro" id="IPR013083">
    <property type="entry name" value="Znf_RING/FYVE/PHD"/>
</dbReference>
<sequence>MSPTENAADIRICFCMDAIESEDDTITLTCGHTWHLGCMTNWSKTISRQLIEEKRLCPSRCPTEADFKRFPKKYFVRGIPFLNCAIIGIVAGTILFILFRKCSSIAADHSYCLAEKAHV</sequence>
<keyword evidence="1" id="KW-0472">Membrane</keyword>
<feature type="transmembrane region" description="Helical" evidence="1">
    <location>
        <begin position="78"/>
        <end position="99"/>
    </location>
</feature>
<feature type="domain" description="RING-type" evidence="2">
    <location>
        <begin position="13"/>
        <end position="58"/>
    </location>
</feature>
<name>A0A0U5JGU0_9BACT</name>
<dbReference type="PATRIC" id="fig|389348.3.peg.2280"/>
<evidence type="ECO:0000259" key="2">
    <source>
        <dbReference type="Pfam" id="PF13639"/>
    </source>
</evidence>
<dbReference type="Gene3D" id="3.30.40.10">
    <property type="entry name" value="Zinc/RING finger domain, C3HC4 (zinc finger)"/>
    <property type="match status" value="1"/>
</dbReference>
<evidence type="ECO:0000313" key="3">
    <source>
        <dbReference type="EMBL" id="CUI17631.1"/>
    </source>
</evidence>
<keyword evidence="1" id="KW-0812">Transmembrane</keyword>